<dbReference type="InterPro" id="IPR051408">
    <property type="entry name" value="Phosphate_transprt_permease"/>
</dbReference>
<evidence type="ECO:0000256" key="7">
    <source>
        <dbReference type="ARBA" id="ARBA00022989"/>
    </source>
</evidence>
<dbReference type="CDD" id="cd06261">
    <property type="entry name" value="TM_PBP2"/>
    <property type="match status" value="1"/>
</dbReference>
<feature type="transmembrane region" description="Helical" evidence="9">
    <location>
        <begin position="35"/>
        <end position="55"/>
    </location>
</feature>
<sequence>MSGNQQLEIDPVLVEQLCSPLPTGRRLFTYIMNGLAFGFSFLAIVPLLSILWVILERGFSGLRPAMFVTAVIDDGIANALVGTAVMVAIGSLLSIPIGVLTGIFLAEFGIDNPIAKFVRFITTILTGVPSIVVGIFAYGVVVLFTKHVFEGKSFSAVAGGFALSIIMLPVIALTTEEALKLIPKEQRLASAALGGTRFQTTFRVVFAAAIPGITTGVLLAVARAAGETAPLIFTALFSQEWSEDLLSPTASLPVLIYNLYNDPSPEKNQLVWTTSIVLLGLVLCISLLSRAITSRKKTN</sequence>
<dbReference type="PANTHER" id="PTHR42922:SF1">
    <property type="entry name" value="PHOSPHATE TRANSPORT SYSTEM PERMEASE PROTEIN PSTA"/>
    <property type="match status" value="1"/>
</dbReference>
<dbReference type="GO" id="GO:0005315">
    <property type="term" value="F:phosphate transmembrane transporter activity"/>
    <property type="evidence" value="ECO:0007669"/>
    <property type="project" value="InterPro"/>
</dbReference>
<reference evidence="11 12" key="1">
    <citation type="submission" date="2017-08" db="EMBL/GenBank/DDBJ databases">
        <title>Draft genome sequence of filamentous cyanobacterium Calothrix elsteri CCALA 953.</title>
        <authorList>
            <person name="Gagunashvili A.N."/>
            <person name="Elster J."/>
            <person name="Andresson O.S."/>
        </authorList>
    </citation>
    <scope>NUCLEOTIDE SEQUENCE [LARGE SCALE GENOMIC DNA]</scope>
    <source>
        <strain evidence="11 12">CCALA 953</strain>
    </source>
</reference>
<dbReference type="GO" id="GO:0005886">
    <property type="term" value="C:plasma membrane"/>
    <property type="evidence" value="ECO:0007669"/>
    <property type="project" value="UniProtKB-SubCell"/>
</dbReference>
<proteinExistence type="inferred from homology"/>
<dbReference type="InterPro" id="IPR000515">
    <property type="entry name" value="MetI-like"/>
</dbReference>
<keyword evidence="12" id="KW-1185">Reference proteome</keyword>
<feature type="transmembrane region" description="Helical" evidence="9">
    <location>
        <begin position="200"/>
        <end position="222"/>
    </location>
</feature>
<keyword evidence="8 9" id="KW-0472">Membrane</keyword>
<feature type="transmembrane region" description="Helical" evidence="9">
    <location>
        <begin position="156"/>
        <end position="179"/>
    </location>
</feature>
<evidence type="ECO:0000256" key="3">
    <source>
        <dbReference type="ARBA" id="ARBA00022448"/>
    </source>
</evidence>
<keyword evidence="6 9" id="KW-0812">Transmembrane</keyword>
<evidence type="ECO:0000313" key="12">
    <source>
        <dbReference type="Proteomes" id="UP000218238"/>
    </source>
</evidence>
<evidence type="ECO:0000256" key="6">
    <source>
        <dbReference type="ARBA" id="ARBA00022692"/>
    </source>
</evidence>
<evidence type="ECO:0000256" key="9">
    <source>
        <dbReference type="RuleBase" id="RU363043"/>
    </source>
</evidence>
<evidence type="ECO:0000259" key="10">
    <source>
        <dbReference type="PROSITE" id="PS50928"/>
    </source>
</evidence>
<keyword evidence="4 9" id="KW-1003">Cell membrane</keyword>
<dbReference type="NCBIfam" id="TIGR00974">
    <property type="entry name" value="3a0107s02c"/>
    <property type="match status" value="1"/>
</dbReference>
<dbReference type="EMBL" id="NTFS01000118">
    <property type="protein sequence ID" value="PAX54308.1"/>
    <property type="molecule type" value="Genomic_DNA"/>
</dbReference>
<keyword evidence="3" id="KW-0813">Transport</keyword>
<evidence type="ECO:0000313" key="11">
    <source>
        <dbReference type="EMBL" id="PAX54308.1"/>
    </source>
</evidence>
<evidence type="ECO:0000256" key="4">
    <source>
        <dbReference type="ARBA" id="ARBA00022475"/>
    </source>
</evidence>
<gene>
    <name evidence="11" type="primary">pstA</name>
    <name evidence="11" type="ORF">CK510_12515</name>
</gene>
<feature type="transmembrane region" description="Helical" evidence="9">
    <location>
        <begin position="117"/>
        <end position="144"/>
    </location>
</feature>
<dbReference type="InterPro" id="IPR005672">
    <property type="entry name" value="Phosphate_PstA"/>
</dbReference>
<feature type="transmembrane region" description="Helical" evidence="9">
    <location>
        <begin position="270"/>
        <end position="289"/>
    </location>
</feature>
<comment type="similarity">
    <text evidence="2 9">Belongs to the binding-protein-dependent transport system permease family. CysTW subfamily.</text>
</comment>
<comment type="caution">
    <text evidence="11">The sequence shown here is derived from an EMBL/GenBank/DDBJ whole genome shotgun (WGS) entry which is preliminary data.</text>
</comment>
<dbReference type="PROSITE" id="PS50928">
    <property type="entry name" value="ABC_TM1"/>
    <property type="match status" value="1"/>
</dbReference>
<dbReference type="RefSeq" id="WP_095722021.1">
    <property type="nucleotide sequence ID" value="NZ_NTFS01000118.1"/>
</dbReference>
<name>A0A2A2TIT5_9CYAN</name>
<keyword evidence="5" id="KW-0592">Phosphate transport</keyword>
<dbReference type="Pfam" id="PF00528">
    <property type="entry name" value="BPD_transp_1"/>
    <property type="match status" value="1"/>
</dbReference>
<dbReference type="PANTHER" id="PTHR42922">
    <property type="entry name" value="PHOSPHATE TRANSPORT SYSTEM PERMEASE PROTEIN PSTA"/>
    <property type="match status" value="1"/>
</dbReference>
<dbReference type="Gene3D" id="1.10.3720.10">
    <property type="entry name" value="MetI-like"/>
    <property type="match status" value="1"/>
</dbReference>
<comment type="subcellular location">
    <subcellularLocation>
        <location evidence="1 9">Cell membrane</location>
        <topology evidence="1 9">Multi-pass membrane protein</topology>
    </subcellularLocation>
</comment>
<feature type="transmembrane region" description="Helical" evidence="9">
    <location>
        <begin position="75"/>
        <end position="105"/>
    </location>
</feature>
<evidence type="ECO:0000256" key="5">
    <source>
        <dbReference type="ARBA" id="ARBA00022592"/>
    </source>
</evidence>
<dbReference type="SUPFAM" id="SSF161098">
    <property type="entry name" value="MetI-like"/>
    <property type="match status" value="1"/>
</dbReference>
<organism evidence="11 12">
    <name type="scientific">Brunnivagina elsteri CCALA 953</name>
    <dbReference type="NCBI Taxonomy" id="987040"/>
    <lineage>
        <taxon>Bacteria</taxon>
        <taxon>Bacillati</taxon>
        <taxon>Cyanobacteriota</taxon>
        <taxon>Cyanophyceae</taxon>
        <taxon>Nostocales</taxon>
        <taxon>Calotrichaceae</taxon>
        <taxon>Brunnivagina</taxon>
    </lineage>
</organism>
<keyword evidence="7 9" id="KW-1133">Transmembrane helix</keyword>
<protein>
    <recommendedName>
        <fullName evidence="9">Phosphate transport system permease protein PstA</fullName>
    </recommendedName>
</protein>
<accession>A0A2A2TIT5</accession>
<evidence type="ECO:0000256" key="2">
    <source>
        <dbReference type="ARBA" id="ARBA00007069"/>
    </source>
</evidence>
<evidence type="ECO:0000256" key="8">
    <source>
        <dbReference type="ARBA" id="ARBA00023136"/>
    </source>
</evidence>
<dbReference type="Proteomes" id="UP000218238">
    <property type="component" value="Unassembled WGS sequence"/>
</dbReference>
<evidence type="ECO:0000256" key="1">
    <source>
        <dbReference type="ARBA" id="ARBA00004651"/>
    </source>
</evidence>
<feature type="domain" description="ABC transmembrane type-1" evidence="10">
    <location>
        <begin position="80"/>
        <end position="289"/>
    </location>
</feature>
<dbReference type="OrthoDB" id="9807065at2"/>
<dbReference type="AlphaFoldDB" id="A0A2A2TIT5"/>
<dbReference type="InterPro" id="IPR035906">
    <property type="entry name" value="MetI-like_sf"/>
</dbReference>
<dbReference type="GO" id="GO:0035435">
    <property type="term" value="P:phosphate ion transmembrane transport"/>
    <property type="evidence" value="ECO:0007669"/>
    <property type="project" value="InterPro"/>
</dbReference>